<dbReference type="Pfam" id="PF13855">
    <property type="entry name" value="LRR_8"/>
    <property type="match status" value="1"/>
</dbReference>
<feature type="chain" id="PRO_5045439790" description="Leucine-rich repeat-containing N-terminal plant-type domain-containing protein" evidence="2">
    <location>
        <begin position="19"/>
        <end position="347"/>
    </location>
</feature>
<evidence type="ECO:0000313" key="3">
    <source>
        <dbReference type="EMBL" id="KAF5834035.1"/>
    </source>
</evidence>
<comment type="caution">
    <text evidence="3">The sequence shown here is derived from an EMBL/GenBank/DDBJ whole genome shotgun (WGS) entry which is preliminary data.</text>
</comment>
<dbReference type="InterPro" id="IPR032675">
    <property type="entry name" value="LRR_dom_sf"/>
</dbReference>
<comment type="subcellular location">
    <subcellularLocation>
        <location evidence="1">Cytoplasm</location>
        <location evidence="1">Cytoskeleton</location>
        <location evidence="1">Cilium axoneme</location>
    </subcellularLocation>
</comment>
<evidence type="ECO:0000256" key="2">
    <source>
        <dbReference type="SAM" id="SignalP"/>
    </source>
</evidence>
<keyword evidence="2" id="KW-0732">Signal</keyword>
<organism evidence="3 4">
    <name type="scientific">Dunaliella salina</name>
    <name type="common">Green alga</name>
    <name type="synonym">Protococcus salinus</name>
    <dbReference type="NCBI Taxonomy" id="3046"/>
    <lineage>
        <taxon>Eukaryota</taxon>
        <taxon>Viridiplantae</taxon>
        <taxon>Chlorophyta</taxon>
        <taxon>core chlorophytes</taxon>
        <taxon>Chlorophyceae</taxon>
        <taxon>CS clade</taxon>
        <taxon>Chlamydomonadales</taxon>
        <taxon>Dunaliellaceae</taxon>
        <taxon>Dunaliella</taxon>
    </lineage>
</organism>
<dbReference type="PANTHER" id="PTHR48057">
    <property type="entry name" value="LEUCINE-RICH REPEAT SERINE/THREONINE-PROTEIN KINASE 1"/>
    <property type="match status" value="1"/>
</dbReference>
<protein>
    <recommendedName>
        <fullName evidence="5">Leucine-rich repeat-containing N-terminal plant-type domain-containing protein</fullName>
    </recommendedName>
</protein>
<reference evidence="3" key="1">
    <citation type="submission" date="2017-08" db="EMBL/GenBank/DDBJ databases">
        <authorList>
            <person name="Polle J.E."/>
            <person name="Barry K."/>
            <person name="Cushman J."/>
            <person name="Schmutz J."/>
            <person name="Tran D."/>
            <person name="Hathwaick L.T."/>
            <person name="Yim W.C."/>
            <person name="Jenkins J."/>
            <person name="Mckie-Krisberg Z.M."/>
            <person name="Prochnik S."/>
            <person name="Lindquist E."/>
            <person name="Dockter R.B."/>
            <person name="Adam C."/>
            <person name="Molina H."/>
            <person name="Bunkerborg J."/>
            <person name="Jin E."/>
            <person name="Buchheim M."/>
            <person name="Magnuson J."/>
        </authorList>
    </citation>
    <scope>NUCLEOTIDE SEQUENCE</scope>
    <source>
        <strain evidence="3">CCAP 19/18</strain>
    </source>
</reference>
<dbReference type="Gene3D" id="3.80.10.10">
    <property type="entry name" value="Ribonuclease Inhibitor"/>
    <property type="match status" value="1"/>
</dbReference>
<sequence length="347" mass="38041">MFPRLLLLSLFVLATASANKSCTASEQQQALLGMYSAHFGGPNWHNRDGWLDTSVECMLEGSPFPAHCCWHGIKCCLSSTCLIGNLSIPPDQCGCEPGLVWEINQKSNNLVGNFTSFKHRPFACSLHKLVLSDNYLSGVISQDVEAYKQLSSMDLQSNKLQGNLPEGLGQLSSLRHLHLSSNLLEGAVPASICGNARKLTSLAIDDNQLSGPLDLSWCRQLTYISAKGNRFLESGTPEKALPGLRSAFFDDNSLRGALPDDLFASALPHLEEMGFSGNLLSGRLPDMSMYSLKKVVLGDNRFVGAIPDSWSRMAHPYTLVRLDTNYLSCCGTEPLLVILFFLILTYF</sequence>
<accession>A0ABQ7GHF0</accession>
<proteinExistence type="predicted"/>
<feature type="signal peptide" evidence="2">
    <location>
        <begin position="1"/>
        <end position="18"/>
    </location>
</feature>
<gene>
    <name evidence="3" type="ORF">DUNSADRAFT_9426</name>
</gene>
<evidence type="ECO:0000313" key="4">
    <source>
        <dbReference type="Proteomes" id="UP000815325"/>
    </source>
</evidence>
<dbReference type="Proteomes" id="UP000815325">
    <property type="component" value="Unassembled WGS sequence"/>
</dbReference>
<keyword evidence="4" id="KW-1185">Reference proteome</keyword>
<evidence type="ECO:0000256" key="1">
    <source>
        <dbReference type="ARBA" id="ARBA00004430"/>
    </source>
</evidence>
<dbReference type="SUPFAM" id="SSF52058">
    <property type="entry name" value="L domain-like"/>
    <property type="match status" value="1"/>
</dbReference>
<dbReference type="InterPro" id="IPR052595">
    <property type="entry name" value="LRRC69/RLP"/>
</dbReference>
<name>A0ABQ7GHF0_DUNSA</name>
<dbReference type="InterPro" id="IPR001611">
    <property type="entry name" value="Leu-rich_rpt"/>
</dbReference>
<evidence type="ECO:0008006" key="5">
    <source>
        <dbReference type="Google" id="ProtNLM"/>
    </source>
</evidence>
<dbReference type="EMBL" id="MU069778">
    <property type="protein sequence ID" value="KAF5834035.1"/>
    <property type="molecule type" value="Genomic_DNA"/>
</dbReference>